<keyword evidence="1" id="KW-1133">Transmembrane helix</keyword>
<dbReference type="AlphaFoldDB" id="L7MEX4"/>
<feature type="transmembrane region" description="Helical" evidence="1">
    <location>
        <begin position="20"/>
        <end position="41"/>
    </location>
</feature>
<dbReference type="EMBL" id="GACK01003221">
    <property type="protein sequence ID" value="JAA61813.1"/>
    <property type="molecule type" value="mRNA"/>
</dbReference>
<evidence type="ECO:0000313" key="2">
    <source>
        <dbReference type="EMBL" id="JAA61813.1"/>
    </source>
</evidence>
<evidence type="ECO:0000256" key="1">
    <source>
        <dbReference type="SAM" id="Phobius"/>
    </source>
</evidence>
<feature type="non-terminal residue" evidence="2">
    <location>
        <position position="1"/>
    </location>
</feature>
<reference evidence="2" key="1">
    <citation type="submission" date="2012-11" db="EMBL/GenBank/DDBJ databases">
        <authorList>
            <person name="Lucero-Rivera Y.E."/>
            <person name="Tovar-Ramirez D."/>
        </authorList>
    </citation>
    <scope>NUCLEOTIDE SEQUENCE</scope>
    <source>
        <tissue evidence="2">Salivary gland</tissue>
    </source>
</reference>
<sequence length="127" mass="13683">DERTTPNFNGKIRGRTVQAITVMVNIAVGIFLASFLLFVGADPQTLCPVRCSTLGCWFMGHLIPRGGTRNLRDPCVHAVCSQDGHKVTLTGCQDTAGLCSDAPGGPSNDPRAWPRCCANCPVLQRRE</sequence>
<protein>
    <submittedName>
        <fullName evidence="2">Putative 8.9 kDa family member</fullName>
    </submittedName>
</protein>
<proteinExistence type="evidence at transcript level"/>
<keyword evidence="1" id="KW-0472">Membrane</keyword>
<accession>L7MEX4</accession>
<reference evidence="2" key="2">
    <citation type="journal article" date="2015" name="J. Proteomics">
        <title>Sexual differences in the sialomes of the zebra tick, Rhipicephalus pulchellus.</title>
        <authorList>
            <person name="Tan A.W."/>
            <person name="Francischetti I.M."/>
            <person name="Slovak M."/>
            <person name="Kini R.M."/>
            <person name="Ribeiro J.M."/>
        </authorList>
    </citation>
    <scope>NUCLEOTIDE SEQUENCE</scope>
    <source>
        <tissue evidence="2">Salivary gland</tissue>
    </source>
</reference>
<keyword evidence="1" id="KW-0812">Transmembrane</keyword>
<organism evidence="2">
    <name type="scientific">Rhipicephalus pulchellus</name>
    <name type="common">Yellow backed tick</name>
    <name type="synonym">Dermacentor pulchellus</name>
    <dbReference type="NCBI Taxonomy" id="72859"/>
    <lineage>
        <taxon>Eukaryota</taxon>
        <taxon>Metazoa</taxon>
        <taxon>Ecdysozoa</taxon>
        <taxon>Arthropoda</taxon>
        <taxon>Chelicerata</taxon>
        <taxon>Arachnida</taxon>
        <taxon>Acari</taxon>
        <taxon>Parasitiformes</taxon>
        <taxon>Ixodida</taxon>
        <taxon>Ixodoidea</taxon>
        <taxon>Ixodidae</taxon>
        <taxon>Rhipicephalinae</taxon>
        <taxon>Rhipicephalus</taxon>
        <taxon>Rhipicephalus</taxon>
    </lineage>
</organism>
<name>L7MEX4_RHIPC</name>